<evidence type="ECO:0000313" key="3">
    <source>
        <dbReference type="EMBL" id="CAB9497521.1"/>
    </source>
</evidence>
<sequence length="238" mass="26362">MKRPTTTTSECDAGADPSEPSPSAMKRSKLLIEARTAGQVDLPHASIFADVPLPKKAEANILSFLKPSDCFKARAVSRSWKIVFDKNLEDRVLAILRKFDLVHNVSNYVEFKLSLSWPTKESSALMDSRELIPVQTAWKALEAQLRCVHVKLGGNEFLHRTFASTLILLKQNVLGLLVNSKSMCVYTERQPEAPPPSDTGTTLLDKEQYSGALCFWTSDGTPACVSFKTFLQSISSQI</sequence>
<keyword evidence="4" id="KW-1185">Reference proteome</keyword>
<accession>A0A9N8DB78</accession>
<dbReference type="SUPFAM" id="SSF81383">
    <property type="entry name" value="F-box domain"/>
    <property type="match status" value="1"/>
</dbReference>
<feature type="compositionally biased region" description="Polar residues" evidence="1">
    <location>
        <begin position="1"/>
        <end position="10"/>
    </location>
</feature>
<dbReference type="EMBL" id="CAICTM010000021">
    <property type="protein sequence ID" value="CAB9497521.1"/>
    <property type="molecule type" value="Genomic_DNA"/>
</dbReference>
<evidence type="ECO:0000313" key="4">
    <source>
        <dbReference type="Proteomes" id="UP001153069"/>
    </source>
</evidence>
<proteinExistence type="predicted"/>
<comment type="caution">
    <text evidence="3">The sequence shown here is derived from an EMBL/GenBank/DDBJ whole genome shotgun (WGS) entry which is preliminary data.</text>
</comment>
<dbReference type="AlphaFoldDB" id="A0A9N8DB78"/>
<feature type="domain" description="F-box" evidence="2">
    <location>
        <begin position="47"/>
        <end position="96"/>
    </location>
</feature>
<reference evidence="3" key="1">
    <citation type="submission" date="2020-06" db="EMBL/GenBank/DDBJ databases">
        <authorList>
            <consortium name="Plant Systems Biology data submission"/>
        </authorList>
    </citation>
    <scope>NUCLEOTIDE SEQUENCE</scope>
    <source>
        <strain evidence="3">D6</strain>
    </source>
</reference>
<dbReference type="InterPro" id="IPR001810">
    <property type="entry name" value="F-box_dom"/>
</dbReference>
<dbReference type="Pfam" id="PF00646">
    <property type="entry name" value="F-box"/>
    <property type="match status" value="1"/>
</dbReference>
<dbReference type="Gene3D" id="1.20.1280.50">
    <property type="match status" value="1"/>
</dbReference>
<gene>
    <name evidence="3" type="ORF">SEMRO_21_G014680.1</name>
</gene>
<dbReference type="InterPro" id="IPR036047">
    <property type="entry name" value="F-box-like_dom_sf"/>
</dbReference>
<feature type="region of interest" description="Disordered" evidence="1">
    <location>
        <begin position="1"/>
        <end position="25"/>
    </location>
</feature>
<protein>
    <recommendedName>
        <fullName evidence="2">F-box domain-containing protein</fullName>
    </recommendedName>
</protein>
<dbReference type="PROSITE" id="PS50181">
    <property type="entry name" value="FBOX"/>
    <property type="match status" value="1"/>
</dbReference>
<dbReference type="Proteomes" id="UP001153069">
    <property type="component" value="Unassembled WGS sequence"/>
</dbReference>
<evidence type="ECO:0000256" key="1">
    <source>
        <dbReference type="SAM" id="MobiDB-lite"/>
    </source>
</evidence>
<name>A0A9N8DB78_9STRA</name>
<evidence type="ECO:0000259" key="2">
    <source>
        <dbReference type="PROSITE" id="PS50181"/>
    </source>
</evidence>
<organism evidence="3 4">
    <name type="scientific">Seminavis robusta</name>
    <dbReference type="NCBI Taxonomy" id="568900"/>
    <lineage>
        <taxon>Eukaryota</taxon>
        <taxon>Sar</taxon>
        <taxon>Stramenopiles</taxon>
        <taxon>Ochrophyta</taxon>
        <taxon>Bacillariophyta</taxon>
        <taxon>Bacillariophyceae</taxon>
        <taxon>Bacillariophycidae</taxon>
        <taxon>Naviculales</taxon>
        <taxon>Naviculaceae</taxon>
        <taxon>Seminavis</taxon>
    </lineage>
</organism>